<dbReference type="GO" id="GO:0047238">
    <property type="term" value="F:glucuronosyl-N-acetylgalactosaminyl-proteoglycan 4-beta-N-acetylgalactosaminyltransferase activity"/>
    <property type="evidence" value="ECO:0007669"/>
    <property type="project" value="UniProtKB-EC"/>
</dbReference>
<evidence type="ECO:0000313" key="5">
    <source>
        <dbReference type="Proteomes" id="UP000029033"/>
    </source>
</evidence>
<dbReference type="eggNOG" id="COG0463">
    <property type="taxonomic scope" value="Bacteria"/>
</dbReference>
<dbReference type="GeneID" id="85167058"/>
<dbReference type="GO" id="GO:0004461">
    <property type="term" value="F:lactose synthase activity"/>
    <property type="evidence" value="ECO:0007669"/>
    <property type="project" value="UniProtKB-EC"/>
</dbReference>
<dbReference type="EC" id="2.4.1.22" evidence="4"/>
<reference evidence="4 5" key="1">
    <citation type="submission" date="2014-03" db="EMBL/GenBank/DDBJ databases">
        <title>Genomics of Bifidobacteria.</title>
        <authorList>
            <person name="Ventura M."/>
            <person name="Milani C."/>
            <person name="Lugli G.A."/>
        </authorList>
    </citation>
    <scope>NUCLEOTIDE SEQUENCE [LARGE SCALE GENOMIC DNA]</scope>
    <source>
        <strain evidence="4 5">LMG 21589</strain>
    </source>
</reference>
<accession>A0A087D333</accession>
<proteinExistence type="predicted"/>
<dbReference type="PANTHER" id="PTHR22916:SF51">
    <property type="entry name" value="GLYCOSYLTRANSFERASE EPSH-RELATED"/>
    <property type="match status" value="1"/>
</dbReference>
<dbReference type="SUPFAM" id="SSF53448">
    <property type="entry name" value="Nucleotide-diphospho-sugar transferases"/>
    <property type="match status" value="1"/>
</dbReference>
<dbReference type="InterPro" id="IPR001173">
    <property type="entry name" value="Glyco_trans_2-like"/>
</dbReference>
<keyword evidence="2 4" id="KW-0808">Transferase</keyword>
<evidence type="ECO:0000313" key="4">
    <source>
        <dbReference type="EMBL" id="KFI89933.1"/>
    </source>
</evidence>
<dbReference type="STRING" id="158787.BSCA_0263"/>
<dbReference type="Proteomes" id="UP000029033">
    <property type="component" value="Unassembled WGS sequence"/>
</dbReference>
<organism evidence="4 5">
    <name type="scientific">Bifidobacterium scardovii</name>
    <dbReference type="NCBI Taxonomy" id="158787"/>
    <lineage>
        <taxon>Bacteria</taxon>
        <taxon>Bacillati</taxon>
        <taxon>Actinomycetota</taxon>
        <taxon>Actinomycetes</taxon>
        <taxon>Bifidobacteriales</taxon>
        <taxon>Bifidobacteriaceae</taxon>
        <taxon>Bifidobacterium</taxon>
    </lineage>
</organism>
<dbReference type="EC" id="2.4.1.175" evidence="4"/>
<sequence>MFDDSPLVSIVVPIFKVEQYLDKCIYSIVNQKYKNIEIILVDDGSPDRCPAMCDEWEKRDLRISVIHKDNGGLSDARNAGIRYASGKYVYCVDSDDVIDPSLVQCAVDTACRWNADVVMFKFSCMKEDGTAISSGNNDNGFIYPESCFSSEQILEWMWKEKIPNYAWSFLALRSIYVGSSIDYPKDRLMEDLATTYKIISSANKIALINDSLYFYRMRSGSILDKKSPQLVMDYVTSIEEISRYSEENYPSLFVTQNNWAIKNLYTSLIWSYNIKNQFSGNDYKITKKRILRIINEYIKKIPFNEISVTNKIEFILSKFGLLAMMSVISRHRHEN</sequence>
<dbReference type="InterPro" id="IPR029044">
    <property type="entry name" value="Nucleotide-diphossugar_trans"/>
</dbReference>
<dbReference type="Gene3D" id="3.90.550.10">
    <property type="entry name" value="Spore Coat Polysaccharide Biosynthesis Protein SpsA, Chain A"/>
    <property type="match status" value="1"/>
</dbReference>
<name>A0A087D333_9BIFI</name>
<dbReference type="EMBL" id="JGZO01000034">
    <property type="protein sequence ID" value="KFI89933.1"/>
    <property type="molecule type" value="Genomic_DNA"/>
</dbReference>
<dbReference type="CDD" id="cd00761">
    <property type="entry name" value="Glyco_tranf_GTA_type"/>
    <property type="match status" value="1"/>
</dbReference>
<evidence type="ECO:0000256" key="2">
    <source>
        <dbReference type="ARBA" id="ARBA00022679"/>
    </source>
</evidence>
<dbReference type="RefSeq" id="WP_081893100.1">
    <property type="nucleotide sequence ID" value="NZ_CAUPKV010000027.1"/>
</dbReference>
<keyword evidence="1 4" id="KW-0328">Glycosyltransferase</keyword>
<keyword evidence="5" id="KW-1185">Reference proteome</keyword>
<feature type="domain" description="Glycosyltransferase 2-like" evidence="3">
    <location>
        <begin position="9"/>
        <end position="133"/>
    </location>
</feature>
<dbReference type="PANTHER" id="PTHR22916">
    <property type="entry name" value="GLYCOSYLTRANSFERASE"/>
    <property type="match status" value="1"/>
</dbReference>
<dbReference type="Pfam" id="PF00535">
    <property type="entry name" value="Glycos_transf_2"/>
    <property type="match status" value="1"/>
</dbReference>
<evidence type="ECO:0000256" key="1">
    <source>
        <dbReference type="ARBA" id="ARBA00022676"/>
    </source>
</evidence>
<protein>
    <submittedName>
        <fullName evidence="4">Glycosyltransferase</fullName>
        <ecNumber evidence="4">2.4.1.175</ecNumber>
        <ecNumber evidence="4">2.4.1.22</ecNumber>
    </submittedName>
</protein>
<dbReference type="AlphaFoldDB" id="A0A087D333"/>
<dbReference type="OrthoDB" id="3171021at2"/>
<gene>
    <name evidence="4" type="ORF">BSCA_0263</name>
</gene>
<evidence type="ECO:0000259" key="3">
    <source>
        <dbReference type="Pfam" id="PF00535"/>
    </source>
</evidence>
<comment type="caution">
    <text evidence="4">The sequence shown here is derived from an EMBL/GenBank/DDBJ whole genome shotgun (WGS) entry which is preliminary data.</text>
</comment>